<keyword evidence="2" id="KW-1133">Transmembrane helix</keyword>
<keyword evidence="4" id="KW-1185">Reference proteome</keyword>
<feature type="region of interest" description="Disordered" evidence="1">
    <location>
        <begin position="325"/>
        <end position="398"/>
    </location>
</feature>
<comment type="caution">
    <text evidence="3">The sequence shown here is derived from an EMBL/GenBank/DDBJ whole genome shotgun (WGS) entry which is preliminary data.</text>
</comment>
<protein>
    <submittedName>
        <fullName evidence="3">Uncharacterized protein</fullName>
    </submittedName>
</protein>
<proteinExistence type="predicted"/>
<feature type="compositionally biased region" description="Pro residues" evidence="1">
    <location>
        <begin position="281"/>
        <end position="290"/>
    </location>
</feature>
<reference evidence="3" key="1">
    <citation type="journal article" date="2020" name="Phytopathology">
        <title>Genome sequence of the chestnut blight fungus Cryphonectria parasitica EP155: A fundamental resource for an archetypical invasive plant pathogen.</title>
        <authorList>
            <person name="Crouch J.A."/>
            <person name="Dawe A."/>
            <person name="Aerts A."/>
            <person name="Barry K."/>
            <person name="Churchill A.C.L."/>
            <person name="Grimwood J."/>
            <person name="Hillman B."/>
            <person name="Milgroom M.G."/>
            <person name="Pangilinan J."/>
            <person name="Smith M."/>
            <person name="Salamov A."/>
            <person name="Schmutz J."/>
            <person name="Yadav J."/>
            <person name="Grigoriev I.V."/>
            <person name="Nuss D."/>
        </authorList>
    </citation>
    <scope>NUCLEOTIDE SEQUENCE</scope>
    <source>
        <strain evidence="3">EP155</strain>
    </source>
</reference>
<keyword evidence="2" id="KW-0812">Transmembrane</keyword>
<dbReference type="OrthoDB" id="5287295at2759"/>
<dbReference type="RefSeq" id="XP_040776297.1">
    <property type="nucleotide sequence ID" value="XM_040920409.1"/>
</dbReference>
<feature type="transmembrane region" description="Helical" evidence="2">
    <location>
        <begin position="40"/>
        <end position="59"/>
    </location>
</feature>
<organism evidence="3 4">
    <name type="scientific">Cryphonectria parasitica (strain ATCC 38755 / EP155)</name>
    <dbReference type="NCBI Taxonomy" id="660469"/>
    <lineage>
        <taxon>Eukaryota</taxon>
        <taxon>Fungi</taxon>
        <taxon>Dikarya</taxon>
        <taxon>Ascomycota</taxon>
        <taxon>Pezizomycotina</taxon>
        <taxon>Sordariomycetes</taxon>
        <taxon>Sordariomycetidae</taxon>
        <taxon>Diaporthales</taxon>
        <taxon>Cryphonectriaceae</taxon>
        <taxon>Cryphonectria-Endothia species complex</taxon>
        <taxon>Cryphonectria</taxon>
    </lineage>
</organism>
<feature type="transmembrane region" description="Helical" evidence="2">
    <location>
        <begin position="232"/>
        <end position="251"/>
    </location>
</feature>
<dbReference type="GeneID" id="63837538"/>
<feature type="compositionally biased region" description="Basic and acidic residues" evidence="1">
    <location>
        <begin position="328"/>
        <end position="337"/>
    </location>
</feature>
<feature type="region of interest" description="Disordered" evidence="1">
    <location>
        <begin position="275"/>
        <end position="296"/>
    </location>
</feature>
<evidence type="ECO:0000256" key="1">
    <source>
        <dbReference type="SAM" id="MobiDB-lite"/>
    </source>
</evidence>
<gene>
    <name evidence="3" type="ORF">M406DRAFT_329250</name>
</gene>
<feature type="compositionally biased region" description="Polar residues" evidence="1">
    <location>
        <begin position="389"/>
        <end position="398"/>
    </location>
</feature>
<evidence type="ECO:0000313" key="3">
    <source>
        <dbReference type="EMBL" id="KAF3765336.1"/>
    </source>
</evidence>
<feature type="transmembrane region" description="Helical" evidence="2">
    <location>
        <begin position="131"/>
        <end position="149"/>
    </location>
</feature>
<feature type="transmembrane region" description="Helical" evidence="2">
    <location>
        <begin position="155"/>
        <end position="180"/>
    </location>
</feature>
<sequence>MAQLPEGARGAAVAILVYSFLCLFCNILMLWLLWTSRQTFSHIGLICIATLFCVCANIAQQINDHLYWRDVMTARFLNIKATEGNPMLIASNGYTGLDLYLWSIRYCSETIAAGLGCFWANWVMVNRFGKVISIILPIIFMILCHLDAVQQSEALFFFLLDVLFFGFVAGGAAGLLAILVKYIKIRRELKSWEVATVFELDTVIIQITGQKSIDAEAARLLPDLSTSHAKSIFALFIPSAFASLLALFTFGTTKHFRDTIYRTFVPKRWQRRPVERELMTSPPPPPPPAPASAQDWNLSTGELGRRFGDRGSWADGIRHVSGGIALQELRHPREHGTARNRGSSRNSALRDNGILQGQLADGGGGAQAAASERKESPTTISQGARHPTTRMNETTYPI</sequence>
<accession>A0A9P5CPM5</accession>
<dbReference type="EMBL" id="MU032347">
    <property type="protein sequence ID" value="KAF3765336.1"/>
    <property type="molecule type" value="Genomic_DNA"/>
</dbReference>
<dbReference type="AlphaFoldDB" id="A0A9P5CPM5"/>
<feature type="transmembrane region" description="Helical" evidence="2">
    <location>
        <begin position="12"/>
        <end position="34"/>
    </location>
</feature>
<feature type="compositionally biased region" description="Polar residues" evidence="1">
    <location>
        <begin position="340"/>
        <end position="349"/>
    </location>
</feature>
<evidence type="ECO:0000313" key="4">
    <source>
        <dbReference type="Proteomes" id="UP000803844"/>
    </source>
</evidence>
<evidence type="ECO:0000256" key="2">
    <source>
        <dbReference type="SAM" id="Phobius"/>
    </source>
</evidence>
<keyword evidence="2" id="KW-0472">Membrane</keyword>
<dbReference type="Proteomes" id="UP000803844">
    <property type="component" value="Unassembled WGS sequence"/>
</dbReference>
<name>A0A9P5CPM5_CRYP1</name>